<dbReference type="AlphaFoldDB" id="A0A550CDZ0"/>
<sequence>MAAASEPVFTRPQAMDVDGPKPSSPPAAKPHLPPLITPTVSGDPNKTPVPATDTTPRADDTNDPNRLSLPGKRASENMPDDRPSKRTSQMSGAGASQPPSPAPNQTSAPINRAHTASLSASRPAPPSPRLSRRGSAADRRTSGTPSRGSRSAAPAPLSTGPPRLPSPAPPRIRDYAYPPDDPRHVGTGFAPPASSAPNELAEGWIRIAGEGERERKRGSGWSSDHSTADGESKGPWSGEEGWAGLGWMGRLSWQFKNSVASGGGSGSTGESGGGTSQGAARYTDSDGRIDLDRAAAPDDEDVATEPDVDSPARLPVSRSQSRSPHPQYDEDSQAYDDSRVEGGEEESPAPAPGIYRAAYAFGAEGPAEMSVRTGQLVRVLGGGGAGWAVAVRGWRPRGPEKEKLQRRVQELGLAEGDEESAEEEDEEEAEGTEVMKDVKEGKEGKHALVPESYLELVRADGEEDESA</sequence>
<dbReference type="Gene3D" id="2.30.30.40">
    <property type="entry name" value="SH3 Domains"/>
    <property type="match status" value="1"/>
</dbReference>
<comment type="caution">
    <text evidence="2">The sequence shown here is derived from an EMBL/GenBank/DDBJ whole genome shotgun (WGS) entry which is preliminary data.</text>
</comment>
<dbReference type="OrthoDB" id="19092at2759"/>
<protein>
    <recommendedName>
        <fullName evidence="4">SH3 domain-containing protein</fullName>
    </recommendedName>
</protein>
<name>A0A550CDZ0_9AGAR</name>
<proteinExistence type="predicted"/>
<evidence type="ECO:0000313" key="2">
    <source>
        <dbReference type="EMBL" id="TRM62997.1"/>
    </source>
</evidence>
<feature type="compositionally biased region" description="Basic and acidic residues" evidence="1">
    <location>
        <begin position="283"/>
        <end position="296"/>
    </location>
</feature>
<evidence type="ECO:0000256" key="1">
    <source>
        <dbReference type="SAM" id="MobiDB-lite"/>
    </source>
</evidence>
<dbReference type="SUPFAM" id="SSF50044">
    <property type="entry name" value="SH3-domain"/>
    <property type="match status" value="1"/>
</dbReference>
<evidence type="ECO:0000313" key="3">
    <source>
        <dbReference type="Proteomes" id="UP000320762"/>
    </source>
</evidence>
<feature type="compositionally biased region" description="Low complexity" evidence="1">
    <location>
        <begin position="91"/>
        <end position="109"/>
    </location>
</feature>
<feature type="compositionally biased region" description="Basic and acidic residues" evidence="1">
    <location>
        <begin position="73"/>
        <end position="84"/>
    </location>
</feature>
<feature type="compositionally biased region" description="Low complexity" evidence="1">
    <location>
        <begin position="142"/>
        <end position="151"/>
    </location>
</feature>
<feature type="region of interest" description="Disordered" evidence="1">
    <location>
        <begin position="1"/>
        <end position="243"/>
    </location>
</feature>
<feature type="region of interest" description="Disordered" evidence="1">
    <location>
        <begin position="257"/>
        <end position="352"/>
    </location>
</feature>
<feature type="compositionally biased region" description="Acidic residues" evidence="1">
    <location>
        <begin position="297"/>
        <end position="308"/>
    </location>
</feature>
<reference evidence="2 3" key="1">
    <citation type="journal article" date="2019" name="New Phytol.">
        <title>Comparative genomics reveals unique wood-decay strategies and fruiting body development in the Schizophyllaceae.</title>
        <authorList>
            <person name="Almasi E."/>
            <person name="Sahu N."/>
            <person name="Krizsan K."/>
            <person name="Balint B."/>
            <person name="Kovacs G.M."/>
            <person name="Kiss B."/>
            <person name="Cseklye J."/>
            <person name="Drula E."/>
            <person name="Henrissat B."/>
            <person name="Nagy I."/>
            <person name="Chovatia M."/>
            <person name="Adam C."/>
            <person name="LaButti K."/>
            <person name="Lipzen A."/>
            <person name="Riley R."/>
            <person name="Grigoriev I.V."/>
            <person name="Nagy L.G."/>
        </authorList>
    </citation>
    <scope>NUCLEOTIDE SEQUENCE [LARGE SCALE GENOMIC DNA]</scope>
    <source>
        <strain evidence="2 3">NL-1724</strain>
    </source>
</reference>
<accession>A0A550CDZ0</accession>
<gene>
    <name evidence="2" type="ORF">BD626DRAFT_583836</name>
</gene>
<feature type="compositionally biased region" description="Pro residues" evidence="1">
    <location>
        <begin position="22"/>
        <end position="36"/>
    </location>
</feature>
<feature type="compositionally biased region" description="Basic and acidic residues" evidence="1">
    <location>
        <begin position="433"/>
        <end position="446"/>
    </location>
</feature>
<dbReference type="InterPro" id="IPR036028">
    <property type="entry name" value="SH3-like_dom_sf"/>
</dbReference>
<keyword evidence="3" id="KW-1185">Reference proteome</keyword>
<dbReference type="STRING" id="97359.A0A550CDZ0"/>
<feature type="compositionally biased region" description="Acidic residues" evidence="1">
    <location>
        <begin position="415"/>
        <end position="431"/>
    </location>
</feature>
<dbReference type="Proteomes" id="UP000320762">
    <property type="component" value="Unassembled WGS sequence"/>
</dbReference>
<evidence type="ECO:0008006" key="4">
    <source>
        <dbReference type="Google" id="ProtNLM"/>
    </source>
</evidence>
<feature type="region of interest" description="Disordered" evidence="1">
    <location>
        <begin position="411"/>
        <end position="446"/>
    </location>
</feature>
<organism evidence="2 3">
    <name type="scientific">Schizophyllum amplum</name>
    <dbReference type="NCBI Taxonomy" id="97359"/>
    <lineage>
        <taxon>Eukaryota</taxon>
        <taxon>Fungi</taxon>
        <taxon>Dikarya</taxon>
        <taxon>Basidiomycota</taxon>
        <taxon>Agaricomycotina</taxon>
        <taxon>Agaricomycetes</taxon>
        <taxon>Agaricomycetidae</taxon>
        <taxon>Agaricales</taxon>
        <taxon>Schizophyllaceae</taxon>
        <taxon>Schizophyllum</taxon>
    </lineage>
</organism>
<feature type="compositionally biased region" description="Gly residues" evidence="1">
    <location>
        <begin position="261"/>
        <end position="276"/>
    </location>
</feature>
<dbReference type="EMBL" id="VDMD01000011">
    <property type="protein sequence ID" value="TRM62997.1"/>
    <property type="molecule type" value="Genomic_DNA"/>
</dbReference>